<dbReference type="AlphaFoldDB" id="A0A6L8T6G7"/>
<dbReference type="InterPro" id="IPR003961">
    <property type="entry name" value="FN3_dom"/>
</dbReference>
<keyword evidence="1" id="KW-0732">Signal</keyword>
<evidence type="ECO:0000256" key="1">
    <source>
        <dbReference type="SAM" id="SignalP"/>
    </source>
</evidence>
<dbReference type="EMBL" id="WWVQ01000044">
    <property type="protein sequence ID" value="MZL34542.1"/>
    <property type="molecule type" value="Genomic_DNA"/>
</dbReference>
<reference evidence="2 3" key="1">
    <citation type="journal article" date="2019" name="Nat. Med.">
        <title>A library of human gut bacterial isolates paired with longitudinal multiomics data enables mechanistic microbiome research.</title>
        <authorList>
            <person name="Poyet M."/>
            <person name="Groussin M."/>
            <person name="Gibbons S.M."/>
            <person name="Avila-Pacheco J."/>
            <person name="Jiang X."/>
            <person name="Kearney S.M."/>
            <person name="Perrotta A.R."/>
            <person name="Berdy B."/>
            <person name="Zhao S."/>
            <person name="Lieberman T.D."/>
            <person name="Swanson P.K."/>
            <person name="Smith M."/>
            <person name="Roesemann S."/>
            <person name="Alexander J.E."/>
            <person name="Rich S.A."/>
            <person name="Livny J."/>
            <person name="Vlamakis H."/>
            <person name="Clish C."/>
            <person name="Bullock K."/>
            <person name="Deik A."/>
            <person name="Scott J."/>
            <person name="Pierce K.A."/>
            <person name="Xavier R.J."/>
            <person name="Alm E.J."/>
        </authorList>
    </citation>
    <scope>NUCLEOTIDE SEQUENCE [LARGE SCALE GENOMIC DNA]</scope>
    <source>
        <strain evidence="2 3">BIOML-A1</strain>
    </source>
</reference>
<dbReference type="InterPro" id="IPR036116">
    <property type="entry name" value="FN3_sf"/>
</dbReference>
<dbReference type="Gene3D" id="2.60.40.10">
    <property type="entry name" value="Immunoglobulins"/>
    <property type="match status" value="1"/>
</dbReference>
<dbReference type="RefSeq" id="WP_161234063.1">
    <property type="nucleotide sequence ID" value="NZ_WWVI01000034.1"/>
</dbReference>
<protein>
    <recommendedName>
        <fullName evidence="4">Fibronectin type-III domain-containing protein</fullName>
    </recommendedName>
</protein>
<gene>
    <name evidence="2" type="ORF">GT728_15400</name>
</gene>
<comment type="caution">
    <text evidence="2">The sequence shown here is derived from an EMBL/GenBank/DDBJ whole genome shotgun (WGS) entry which is preliminary data.</text>
</comment>
<dbReference type="InterPro" id="IPR038765">
    <property type="entry name" value="Papain-like_cys_pep_sf"/>
</dbReference>
<evidence type="ECO:0008006" key="4">
    <source>
        <dbReference type="Google" id="ProtNLM"/>
    </source>
</evidence>
<organism evidence="2 3">
    <name type="scientific">Blautia wexlerae</name>
    <dbReference type="NCBI Taxonomy" id="418240"/>
    <lineage>
        <taxon>Bacteria</taxon>
        <taxon>Bacillati</taxon>
        <taxon>Bacillota</taxon>
        <taxon>Clostridia</taxon>
        <taxon>Lachnospirales</taxon>
        <taxon>Lachnospiraceae</taxon>
        <taxon>Blautia</taxon>
    </lineage>
</organism>
<evidence type="ECO:0000313" key="3">
    <source>
        <dbReference type="Proteomes" id="UP000477285"/>
    </source>
</evidence>
<evidence type="ECO:0000313" key="2">
    <source>
        <dbReference type="EMBL" id="MZL34542.1"/>
    </source>
</evidence>
<dbReference type="InterPro" id="IPR013783">
    <property type="entry name" value="Ig-like_fold"/>
</dbReference>
<proteinExistence type="predicted"/>
<feature type="chain" id="PRO_5026773828" description="Fibronectin type-III domain-containing protein" evidence="1">
    <location>
        <begin position="30"/>
        <end position="392"/>
    </location>
</feature>
<dbReference type="CDD" id="cd00063">
    <property type="entry name" value="FN3"/>
    <property type="match status" value="1"/>
</dbReference>
<dbReference type="SUPFAM" id="SSF49265">
    <property type="entry name" value="Fibronectin type III"/>
    <property type="match status" value="1"/>
</dbReference>
<dbReference type="Proteomes" id="UP000477285">
    <property type="component" value="Unassembled WGS sequence"/>
</dbReference>
<sequence>MKKNRLRYSFLLTFLAVLMFLTMSVSTQAAGVKTPGKVTITRVRLAGSSKVTVCWKKAKNATNYRIYYKQAGARSWKGIATVGAGRTSYTHNSSSKNPLVSGGKYIYTVRAYNRSSKKWGSYDKNGIVINISVSPTPTPTSPEDIVTVQGITFDMKYFPKTASVGDRMECLSVIPKSTIKPTDITYKIADGKAQQLCSPETPNLHLSSGTEYESDYYVLDWKHMIAYVRTSYEPGMYFEYRVEIYNQLQTGTFPVSVYYKNTLLRTCQVSVTTINKNAVKERQWINEVEQNAWTDNMSVMEKLKAIKQYIYDNYTYTTDRVMCNTGAEALLFAARDLGLPARYRFVGPQYDYEKGYGDVYYHFGSAYCFGHVCTIITIDGKEYIMETQGHEG</sequence>
<name>A0A6L8T6G7_9FIRM</name>
<accession>A0A6L8T6G7</accession>
<dbReference type="SUPFAM" id="SSF54001">
    <property type="entry name" value="Cysteine proteinases"/>
    <property type="match status" value="1"/>
</dbReference>
<feature type="signal peptide" evidence="1">
    <location>
        <begin position="1"/>
        <end position="29"/>
    </location>
</feature>